<keyword evidence="2" id="KW-1185">Reference proteome</keyword>
<dbReference type="Gene3D" id="1.25.10.10">
    <property type="entry name" value="Leucine-rich Repeat Variant"/>
    <property type="match status" value="1"/>
</dbReference>
<dbReference type="SUPFAM" id="SSF48371">
    <property type="entry name" value="ARM repeat"/>
    <property type="match status" value="1"/>
</dbReference>
<evidence type="ECO:0000313" key="1">
    <source>
        <dbReference type="EMBL" id="ETN99289.1"/>
    </source>
</evidence>
<sequence length="117" mass="13475">MDKLNDKNNNADVRGRYTELLETIAVNLNGKHFGDAFQCLTNGLKDSKADVQYSCVRSLVTLSKKWKDKQLDITFQFLIDGFQNKNGYDCSNEKNRKLYAKSIGYILMKLNKKQLDD</sequence>
<organism evidence="1 2">
    <name type="scientific">Reticulomyxa filosa</name>
    <dbReference type="NCBI Taxonomy" id="46433"/>
    <lineage>
        <taxon>Eukaryota</taxon>
        <taxon>Sar</taxon>
        <taxon>Rhizaria</taxon>
        <taxon>Retaria</taxon>
        <taxon>Foraminifera</taxon>
        <taxon>Monothalamids</taxon>
        <taxon>Reticulomyxidae</taxon>
        <taxon>Reticulomyxa</taxon>
    </lineage>
</organism>
<feature type="non-terminal residue" evidence="1">
    <location>
        <position position="117"/>
    </location>
</feature>
<reference evidence="1 2" key="1">
    <citation type="journal article" date="2013" name="Curr. Biol.">
        <title>The Genome of the Foraminiferan Reticulomyxa filosa.</title>
        <authorList>
            <person name="Glockner G."/>
            <person name="Hulsmann N."/>
            <person name="Schleicher M."/>
            <person name="Noegel A.A."/>
            <person name="Eichinger L."/>
            <person name="Gallinger C."/>
            <person name="Pawlowski J."/>
            <person name="Sierra R."/>
            <person name="Euteneuer U."/>
            <person name="Pillet L."/>
            <person name="Moustafa A."/>
            <person name="Platzer M."/>
            <person name="Groth M."/>
            <person name="Szafranski K."/>
            <person name="Schliwa M."/>
        </authorList>
    </citation>
    <scope>NUCLEOTIDE SEQUENCE [LARGE SCALE GENOMIC DNA]</scope>
</reference>
<evidence type="ECO:0000313" key="2">
    <source>
        <dbReference type="Proteomes" id="UP000023152"/>
    </source>
</evidence>
<gene>
    <name evidence="1" type="ORF">RFI_38192</name>
</gene>
<dbReference type="EMBL" id="ASPP01044391">
    <property type="protein sequence ID" value="ETN99289.1"/>
    <property type="molecule type" value="Genomic_DNA"/>
</dbReference>
<dbReference type="InterPro" id="IPR011989">
    <property type="entry name" value="ARM-like"/>
</dbReference>
<comment type="caution">
    <text evidence="1">The sequence shown here is derived from an EMBL/GenBank/DDBJ whole genome shotgun (WGS) entry which is preliminary data.</text>
</comment>
<dbReference type="AlphaFoldDB" id="X6LEX8"/>
<evidence type="ECO:0008006" key="3">
    <source>
        <dbReference type="Google" id="ProtNLM"/>
    </source>
</evidence>
<accession>X6LEX8</accession>
<protein>
    <recommendedName>
        <fullName evidence="3">Condensin complex subunit 1 C-terminal domain-containing protein</fullName>
    </recommendedName>
</protein>
<dbReference type="InterPro" id="IPR016024">
    <property type="entry name" value="ARM-type_fold"/>
</dbReference>
<name>X6LEX8_RETFI</name>
<proteinExistence type="predicted"/>
<dbReference type="Proteomes" id="UP000023152">
    <property type="component" value="Unassembled WGS sequence"/>
</dbReference>